<dbReference type="EMBL" id="LCZI01001283">
    <property type="protein sequence ID" value="KKZ61496.1"/>
    <property type="molecule type" value="Genomic_DNA"/>
</dbReference>
<evidence type="ECO:0000313" key="3">
    <source>
        <dbReference type="Proteomes" id="UP000034164"/>
    </source>
</evidence>
<evidence type="ECO:0000256" key="1">
    <source>
        <dbReference type="SAM" id="MobiDB-lite"/>
    </source>
</evidence>
<proteinExistence type="predicted"/>
<dbReference type="AlphaFoldDB" id="A0A0G2J826"/>
<dbReference type="Proteomes" id="UP000034164">
    <property type="component" value="Unassembled WGS sequence"/>
</dbReference>
<evidence type="ECO:0000313" key="2">
    <source>
        <dbReference type="EMBL" id="KKZ61496.1"/>
    </source>
</evidence>
<gene>
    <name evidence="2" type="ORF">EMCG_03912</name>
</gene>
<sequence length="65" mass="7191">MSKAMKPDGKAPASTALPAQTSPTTPIDEGPQQFITREEFKDLLVKVLCNLFQQSLQQTGDRTER</sequence>
<protein>
    <submittedName>
        <fullName evidence="2">Uncharacterized protein</fullName>
    </submittedName>
</protein>
<accession>A0A0G2J826</accession>
<dbReference type="VEuPathDB" id="FungiDB:EMCG_03912"/>
<reference evidence="3" key="1">
    <citation type="journal article" date="2015" name="PLoS Genet.">
        <title>The dynamic genome and transcriptome of the human fungal pathogen Blastomyces and close relative Emmonsia.</title>
        <authorList>
            <person name="Munoz J.F."/>
            <person name="Gauthier G.M."/>
            <person name="Desjardins C.A."/>
            <person name="Gallo J.E."/>
            <person name="Holder J."/>
            <person name="Sullivan T.D."/>
            <person name="Marty A.J."/>
            <person name="Carmen J.C."/>
            <person name="Chen Z."/>
            <person name="Ding L."/>
            <person name="Gujja S."/>
            <person name="Magrini V."/>
            <person name="Misas E."/>
            <person name="Mitreva M."/>
            <person name="Priest M."/>
            <person name="Saif S."/>
            <person name="Whiston E.A."/>
            <person name="Young S."/>
            <person name="Zeng Q."/>
            <person name="Goldman W.E."/>
            <person name="Mardis E.R."/>
            <person name="Taylor J.W."/>
            <person name="McEwen J.G."/>
            <person name="Clay O.K."/>
            <person name="Klein B.S."/>
            <person name="Cuomo C.A."/>
        </authorList>
    </citation>
    <scope>NUCLEOTIDE SEQUENCE [LARGE SCALE GENOMIC DNA]</scope>
    <source>
        <strain evidence="3">UAMH 3008</strain>
    </source>
</reference>
<organism evidence="2 3">
    <name type="scientific">[Emmonsia] crescens</name>
    <dbReference type="NCBI Taxonomy" id="73230"/>
    <lineage>
        <taxon>Eukaryota</taxon>
        <taxon>Fungi</taxon>
        <taxon>Dikarya</taxon>
        <taxon>Ascomycota</taxon>
        <taxon>Pezizomycotina</taxon>
        <taxon>Eurotiomycetes</taxon>
        <taxon>Eurotiomycetidae</taxon>
        <taxon>Onygenales</taxon>
        <taxon>Ajellomycetaceae</taxon>
        <taxon>Emergomyces</taxon>
    </lineage>
</organism>
<feature type="region of interest" description="Disordered" evidence="1">
    <location>
        <begin position="1"/>
        <end position="31"/>
    </location>
</feature>
<name>A0A0G2J826_9EURO</name>
<comment type="caution">
    <text evidence="2">The sequence shown here is derived from an EMBL/GenBank/DDBJ whole genome shotgun (WGS) entry which is preliminary data.</text>
</comment>